<evidence type="ECO:0000313" key="2">
    <source>
        <dbReference type="Proteomes" id="UP000003711"/>
    </source>
</evidence>
<evidence type="ECO:0000313" key="1">
    <source>
        <dbReference type="EMBL" id="EEF88488.1"/>
    </source>
</evidence>
<accession>E2NHW9</accession>
<sequence length="41" mass="4833">MSNLTLSSNLFFHQFSRSYRYGIKKVPDRMNDSHHSSYPAL</sequence>
<reference evidence="1 2" key="1">
    <citation type="submission" date="2008-12" db="EMBL/GenBank/DDBJ databases">
        <authorList>
            <person name="Fulton L."/>
            <person name="Clifton S."/>
            <person name="Fulton B."/>
            <person name="Xu J."/>
            <person name="Minx P."/>
            <person name="Pepin K.H."/>
            <person name="Johnson M."/>
            <person name="Bhonagiri V."/>
            <person name="Nash W.E."/>
            <person name="Mardis E.R."/>
            <person name="Wilson R.K."/>
        </authorList>
    </citation>
    <scope>NUCLEOTIDE SEQUENCE [LARGE SCALE GENOMIC DNA]</scope>
    <source>
        <strain evidence="1 2">DSM 14838</strain>
    </source>
</reference>
<proteinExistence type="predicted"/>
<dbReference type="Proteomes" id="UP000003711">
    <property type="component" value="Unassembled WGS sequence"/>
</dbReference>
<name>E2NHW9_9BACE</name>
<protein>
    <submittedName>
        <fullName evidence="1">Uncharacterized protein</fullName>
    </submittedName>
</protein>
<reference evidence="1 2" key="2">
    <citation type="submission" date="2009-01" db="EMBL/GenBank/DDBJ databases">
        <title>Draft genome sequence of Bacteroides cellulosilyticus (DSM 14838).</title>
        <authorList>
            <person name="Sudarsanam P."/>
            <person name="Ley R."/>
            <person name="Guruge J."/>
            <person name="Turnbaugh P.J."/>
            <person name="Mahowald M."/>
            <person name="Liep D."/>
            <person name="Gordon J."/>
        </authorList>
    </citation>
    <scope>NUCLEOTIDE SEQUENCE [LARGE SCALE GENOMIC DNA]</scope>
    <source>
        <strain evidence="1 2">DSM 14838</strain>
    </source>
</reference>
<gene>
    <name evidence="1" type="ORF">BACCELL_03896</name>
</gene>
<comment type="caution">
    <text evidence="1">The sequence shown here is derived from an EMBL/GenBank/DDBJ whole genome shotgun (WGS) entry which is preliminary data.</text>
</comment>
<dbReference type="EMBL" id="ACCH01000287">
    <property type="protein sequence ID" value="EEF88488.1"/>
    <property type="molecule type" value="Genomic_DNA"/>
</dbReference>
<dbReference type="AlphaFoldDB" id="E2NHW9"/>
<dbReference type="HOGENOM" id="CLU_3265407_0_0_10"/>
<organism evidence="1 2">
    <name type="scientific">Bacteroides cellulosilyticus DSM 14838</name>
    <dbReference type="NCBI Taxonomy" id="537012"/>
    <lineage>
        <taxon>Bacteria</taxon>
        <taxon>Pseudomonadati</taxon>
        <taxon>Bacteroidota</taxon>
        <taxon>Bacteroidia</taxon>
        <taxon>Bacteroidales</taxon>
        <taxon>Bacteroidaceae</taxon>
        <taxon>Bacteroides</taxon>
    </lineage>
</organism>